<protein>
    <submittedName>
        <fullName evidence="3">Toll/interleukin-1 receptor domain-containing protein</fullName>
    </submittedName>
</protein>
<evidence type="ECO:0000313" key="3">
    <source>
        <dbReference type="EMBL" id="MFD1313621.1"/>
    </source>
</evidence>
<evidence type="ECO:0000259" key="2">
    <source>
        <dbReference type="Pfam" id="PF13676"/>
    </source>
</evidence>
<name>A0ABW3XXL2_9ACTN</name>
<dbReference type="InterPro" id="IPR035897">
    <property type="entry name" value="Toll_tir_struct_dom_sf"/>
</dbReference>
<feature type="domain" description="TIR" evidence="2">
    <location>
        <begin position="5"/>
        <end position="124"/>
    </location>
</feature>
<evidence type="ECO:0000313" key="4">
    <source>
        <dbReference type="Proteomes" id="UP001597058"/>
    </source>
</evidence>
<reference evidence="4" key="1">
    <citation type="journal article" date="2019" name="Int. J. Syst. Evol. Microbiol.">
        <title>The Global Catalogue of Microorganisms (GCM) 10K type strain sequencing project: providing services to taxonomists for standard genome sequencing and annotation.</title>
        <authorList>
            <consortium name="The Broad Institute Genomics Platform"/>
            <consortium name="The Broad Institute Genome Sequencing Center for Infectious Disease"/>
            <person name="Wu L."/>
            <person name="Ma J."/>
        </authorList>
    </citation>
    <scope>NUCLEOTIDE SEQUENCE [LARGE SCALE GENOMIC DNA]</scope>
    <source>
        <strain evidence="4">CGMCC 4.7020</strain>
    </source>
</reference>
<proteinExistence type="predicted"/>
<keyword evidence="1" id="KW-0812">Transmembrane</keyword>
<organism evidence="3 4">
    <name type="scientific">Streptomyces kaempferi</name>
    <dbReference type="NCBI Taxonomy" id="333725"/>
    <lineage>
        <taxon>Bacteria</taxon>
        <taxon>Bacillati</taxon>
        <taxon>Actinomycetota</taxon>
        <taxon>Actinomycetes</taxon>
        <taxon>Kitasatosporales</taxon>
        <taxon>Streptomycetaceae</taxon>
        <taxon>Streptomyces</taxon>
    </lineage>
</organism>
<dbReference type="SUPFAM" id="SSF52200">
    <property type="entry name" value="Toll/Interleukin receptor TIR domain"/>
    <property type="match status" value="1"/>
</dbReference>
<accession>A0ABW3XXL2</accession>
<dbReference type="Proteomes" id="UP001597058">
    <property type="component" value="Unassembled WGS sequence"/>
</dbReference>
<keyword evidence="4" id="KW-1185">Reference proteome</keyword>
<keyword evidence="3" id="KW-0675">Receptor</keyword>
<comment type="caution">
    <text evidence="3">The sequence shown here is derived from an EMBL/GenBank/DDBJ whole genome shotgun (WGS) entry which is preliminary data.</text>
</comment>
<evidence type="ECO:0000256" key="1">
    <source>
        <dbReference type="SAM" id="Phobius"/>
    </source>
</evidence>
<gene>
    <name evidence="3" type="ORF">ACFQ5X_49065</name>
</gene>
<keyword evidence="1" id="KW-1133">Transmembrane helix</keyword>
<dbReference type="InterPro" id="IPR000157">
    <property type="entry name" value="TIR_dom"/>
</dbReference>
<dbReference type="RefSeq" id="WP_381236740.1">
    <property type="nucleotide sequence ID" value="NZ_JBHSKH010000037.1"/>
</dbReference>
<dbReference type="Gene3D" id="3.40.50.10140">
    <property type="entry name" value="Toll/interleukin-1 receptor homology (TIR) domain"/>
    <property type="match status" value="1"/>
</dbReference>
<keyword evidence="1" id="KW-0472">Membrane</keyword>
<dbReference type="Pfam" id="PF13676">
    <property type="entry name" value="TIR_2"/>
    <property type="match status" value="1"/>
</dbReference>
<sequence length="219" mass="24304">MTVDFFISYAEDGAEWAEWIGWQLENDGYTVRLAAWDHQLAGGNTVLARDRDLRIAKRLIAVVSPRYPLSPDSAAEWTSFVRNDPAGEQLTIIPVEVARVERSALLGNLTPVVLHGLSEVQAAARLKRAVTQARLKPSRQPGYPGRRAPGFPRFASTSQIRSDTKFLLTLLAIDLIYGLASATLYQGDRGSSDLWRALAALGLFAFTSAAAKRWFKRRF</sequence>
<feature type="transmembrane region" description="Helical" evidence="1">
    <location>
        <begin position="197"/>
        <end position="215"/>
    </location>
</feature>
<dbReference type="EMBL" id="JBHTMM010000228">
    <property type="protein sequence ID" value="MFD1313621.1"/>
    <property type="molecule type" value="Genomic_DNA"/>
</dbReference>
<feature type="transmembrane region" description="Helical" evidence="1">
    <location>
        <begin position="166"/>
        <end position="185"/>
    </location>
</feature>